<dbReference type="Gene3D" id="1.20.120.450">
    <property type="entry name" value="dinb family like domain"/>
    <property type="match status" value="1"/>
</dbReference>
<dbReference type="Proteomes" id="UP001165079">
    <property type="component" value="Unassembled WGS sequence"/>
</dbReference>
<name>A0A9W6SMG6_9ACTN</name>
<dbReference type="InterPro" id="IPR034660">
    <property type="entry name" value="DinB/YfiT-like"/>
</dbReference>
<evidence type="ECO:0000259" key="1">
    <source>
        <dbReference type="Pfam" id="PF11716"/>
    </source>
</evidence>
<evidence type="ECO:0000313" key="2">
    <source>
        <dbReference type="EMBL" id="GLZ78600.1"/>
    </source>
</evidence>
<gene>
    <name evidence="2" type="ORF">Afil01_34070</name>
</gene>
<accession>A0A9W6SMG6</accession>
<evidence type="ECO:0000313" key="3">
    <source>
        <dbReference type="Proteomes" id="UP001165079"/>
    </source>
</evidence>
<keyword evidence="3" id="KW-1185">Reference proteome</keyword>
<protein>
    <recommendedName>
        <fullName evidence="1">Mycothiol-dependent maleylpyruvate isomerase metal-binding domain-containing protein</fullName>
    </recommendedName>
</protein>
<comment type="caution">
    <text evidence="2">The sequence shown here is derived from an EMBL/GenBank/DDBJ whole genome shotgun (WGS) entry which is preliminary data.</text>
</comment>
<feature type="domain" description="Mycothiol-dependent maleylpyruvate isomerase metal-binding" evidence="1">
    <location>
        <begin position="10"/>
        <end position="159"/>
    </location>
</feature>
<proteinExistence type="predicted"/>
<reference evidence="2" key="1">
    <citation type="submission" date="2023-03" db="EMBL/GenBank/DDBJ databases">
        <title>Actinorhabdospora filicis NBRC 111898.</title>
        <authorList>
            <person name="Ichikawa N."/>
            <person name="Sato H."/>
            <person name="Tonouchi N."/>
        </authorList>
    </citation>
    <scope>NUCLEOTIDE SEQUENCE</scope>
    <source>
        <strain evidence="2">NBRC 111898</strain>
    </source>
</reference>
<dbReference type="Pfam" id="PF11716">
    <property type="entry name" value="MDMPI_N"/>
    <property type="match status" value="1"/>
</dbReference>
<dbReference type="SUPFAM" id="SSF109854">
    <property type="entry name" value="DinB/YfiT-like putative metalloenzymes"/>
    <property type="match status" value="1"/>
</dbReference>
<sequence length="211" mass="22498">MNPTRTAYLTAADIALALLADDAVAATWERPSALAEFGVAGLAGHLAYQVSSVPEIMAEPVPGGEPRTLLGHYESAAWIDADIDHEVMTGIRRSSEDRAAIGHDALVKAVTADLATVRADLATAGEDRQIHLAGRWSLTLDDFLVTRTMELVVHSDDLAVSVGVATPEFPDDVTEPVIDLLARLSVKRRGALPLVRALSRAERAPETVTAF</sequence>
<dbReference type="RefSeq" id="WP_285663750.1">
    <property type="nucleotide sequence ID" value="NZ_BSTX01000002.1"/>
</dbReference>
<dbReference type="AlphaFoldDB" id="A0A9W6SMG6"/>
<dbReference type="GO" id="GO:0046872">
    <property type="term" value="F:metal ion binding"/>
    <property type="evidence" value="ECO:0007669"/>
    <property type="project" value="InterPro"/>
</dbReference>
<dbReference type="InterPro" id="IPR024344">
    <property type="entry name" value="MDMPI_metal-binding"/>
</dbReference>
<dbReference type="EMBL" id="BSTX01000002">
    <property type="protein sequence ID" value="GLZ78600.1"/>
    <property type="molecule type" value="Genomic_DNA"/>
</dbReference>
<organism evidence="2 3">
    <name type="scientific">Actinorhabdospora filicis</name>
    <dbReference type="NCBI Taxonomy" id="1785913"/>
    <lineage>
        <taxon>Bacteria</taxon>
        <taxon>Bacillati</taxon>
        <taxon>Actinomycetota</taxon>
        <taxon>Actinomycetes</taxon>
        <taxon>Micromonosporales</taxon>
        <taxon>Micromonosporaceae</taxon>
        <taxon>Actinorhabdospora</taxon>
    </lineage>
</organism>